<evidence type="ECO:0000313" key="3">
    <source>
        <dbReference type="Proteomes" id="UP000789405"/>
    </source>
</evidence>
<dbReference type="Proteomes" id="UP000789405">
    <property type="component" value="Unassembled WGS sequence"/>
</dbReference>
<dbReference type="AlphaFoldDB" id="A0A9N9P8D6"/>
<protein>
    <submittedName>
        <fullName evidence="2">22007_t:CDS:1</fullName>
    </submittedName>
</protein>
<dbReference type="InterPro" id="IPR008906">
    <property type="entry name" value="HATC_C_dom"/>
</dbReference>
<reference evidence="2" key="1">
    <citation type="submission" date="2021-06" db="EMBL/GenBank/DDBJ databases">
        <authorList>
            <person name="Kallberg Y."/>
            <person name="Tangrot J."/>
            <person name="Rosling A."/>
        </authorList>
    </citation>
    <scope>NUCLEOTIDE SEQUENCE</scope>
    <source>
        <strain evidence="2">MA453B</strain>
    </source>
</reference>
<gene>
    <name evidence="2" type="ORF">DERYTH_LOCUS23175</name>
</gene>
<organism evidence="2 3">
    <name type="scientific">Dentiscutata erythropus</name>
    <dbReference type="NCBI Taxonomy" id="1348616"/>
    <lineage>
        <taxon>Eukaryota</taxon>
        <taxon>Fungi</taxon>
        <taxon>Fungi incertae sedis</taxon>
        <taxon>Mucoromycota</taxon>
        <taxon>Glomeromycotina</taxon>
        <taxon>Glomeromycetes</taxon>
        <taxon>Diversisporales</taxon>
        <taxon>Gigasporaceae</taxon>
        <taxon>Dentiscutata</taxon>
    </lineage>
</organism>
<comment type="caution">
    <text evidence="2">The sequence shown here is derived from an EMBL/GenBank/DDBJ whole genome shotgun (WGS) entry which is preliminary data.</text>
</comment>
<evidence type="ECO:0000313" key="2">
    <source>
        <dbReference type="EMBL" id="CAG8799994.1"/>
    </source>
</evidence>
<dbReference type="OrthoDB" id="2440742at2759"/>
<feature type="domain" description="HAT C-terminal dimerisation" evidence="1">
    <location>
        <begin position="4"/>
        <end position="54"/>
    </location>
</feature>
<dbReference type="GO" id="GO:0046983">
    <property type="term" value="F:protein dimerization activity"/>
    <property type="evidence" value="ECO:0007669"/>
    <property type="project" value="InterPro"/>
</dbReference>
<feature type="non-terminal residue" evidence="2">
    <location>
        <position position="55"/>
    </location>
</feature>
<evidence type="ECO:0000259" key="1">
    <source>
        <dbReference type="Pfam" id="PF05699"/>
    </source>
</evidence>
<keyword evidence="3" id="KW-1185">Reference proteome</keyword>
<dbReference type="EMBL" id="CAJVPY010034444">
    <property type="protein sequence ID" value="CAG8799994.1"/>
    <property type="molecule type" value="Genomic_DNA"/>
</dbReference>
<accession>A0A9N9P8D6</accession>
<dbReference type="Pfam" id="PF05699">
    <property type="entry name" value="Dimer_Tnp_hAT"/>
    <property type="match status" value="1"/>
</dbReference>
<name>A0A9N9P8D6_9GLOM</name>
<dbReference type="InterPro" id="IPR012337">
    <property type="entry name" value="RNaseH-like_sf"/>
</dbReference>
<proteinExistence type="predicted"/>
<dbReference type="SUPFAM" id="SSF53098">
    <property type="entry name" value="Ribonuclease H-like"/>
    <property type="match status" value="1"/>
</dbReference>
<sequence length="55" mass="6535">MFKNLFDFWDSTSSIGPELSSVAIQIYRIYVNSASVEQLWSNMRFLHTTYRSRLQ</sequence>